<organism evidence="1">
    <name type="scientific">marine sediment metagenome</name>
    <dbReference type="NCBI Taxonomy" id="412755"/>
    <lineage>
        <taxon>unclassified sequences</taxon>
        <taxon>metagenomes</taxon>
        <taxon>ecological metagenomes</taxon>
    </lineage>
</organism>
<feature type="non-terminal residue" evidence="1">
    <location>
        <position position="1"/>
    </location>
</feature>
<reference evidence="1" key="1">
    <citation type="journal article" date="2014" name="Front. Microbiol.">
        <title>High frequency of phylogenetically diverse reductive dehalogenase-homologous genes in deep subseafloor sedimentary metagenomes.</title>
        <authorList>
            <person name="Kawai M."/>
            <person name="Futagami T."/>
            <person name="Toyoda A."/>
            <person name="Takaki Y."/>
            <person name="Nishi S."/>
            <person name="Hori S."/>
            <person name="Arai W."/>
            <person name="Tsubouchi T."/>
            <person name="Morono Y."/>
            <person name="Uchiyama I."/>
            <person name="Ito T."/>
            <person name="Fujiyama A."/>
            <person name="Inagaki F."/>
            <person name="Takami H."/>
        </authorList>
    </citation>
    <scope>NUCLEOTIDE SEQUENCE</scope>
    <source>
        <strain evidence="1">Expedition CK06-06</strain>
    </source>
</reference>
<gene>
    <name evidence="1" type="ORF">S12H4_22509</name>
</gene>
<protein>
    <recommendedName>
        <fullName evidence="2">4Fe-4S ferredoxin-type domain-containing protein</fullName>
    </recommendedName>
</protein>
<comment type="caution">
    <text evidence="1">The sequence shown here is derived from an EMBL/GenBank/DDBJ whole genome shotgun (WGS) entry which is preliminary data.</text>
</comment>
<sequence>TKGVCGVCQKVCTVEAIDFEQKPQEIKINVGAIVVATGFDMPAEQLTSRWGCSELNNKLFDRKKNG</sequence>
<dbReference type="EMBL" id="BARW01011756">
    <property type="protein sequence ID" value="GAI76320.1"/>
    <property type="molecule type" value="Genomic_DNA"/>
</dbReference>
<evidence type="ECO:0000313" key="1">
    <source>
        <dbReference type="EMBL" id="GAI76320.1"/>
    </source>
</evidence>
<dbReference type="AlphaFoldDB" id="X1SLR8"/>
<dbReference type="SUPFAM" id="SSF54862">
    <property type="entry name" value="4Fe-4S ferredoxins"/>
    <property type="match status" value="1"/>
</dbReference>
<evidence type="ECO:0008006" key="2">
    <source>
        <dbReference type="Google" id="ProtNLM"/>
    </source>
</evidence>
<proteinExistence type="predicted"/>
<name>X1SLR8_9ZZZZ</name>
<accession>X1SLR8</accession>